<dbReference type="SUPFAM" id="SSF160240">
    <property type="entry name" value="Cation efflux protein cytoplasmic domain-like"/>
    <property type="match status" value="1"/>
</dbReference>
<dbReference type="InterPro" id="IPR002524">
    <property type="entry name" value="Cation_efflux"/>
</dbReference>
<keyword evidence="6" id="KW-0472">Membrane</keyword>
<dbReference type="EMBL" id="CP000473">
    <property type="protein sequence ID" value="ABJ84906.1"/>
    <property type="molecule type" value="Genomic_DNA"/>
</dbReference>
<dbReference type="InterPro" id="IPR036837">
    <property type="entry name" value="Cation_efflux_CTD_sf"/>
</dbReference>
<dbReference type="Pfam" id="PF16916">
    <property type="entry name" value="ZT_dimer"/>
    <property type="match status" value="1"/>
</dbReference>
<name>Q01ZK9_SOLUE</name>
<dbReference type="NCBIfam" id="TIGR01297">
    <property type="entry name" value="CDF"/>
    <property type="match status" value="1"/>
</dbReference>
<dbReference type="STRING" id="234267.Acid_3939"/>
<dbReference type="SUPFAM" id="SSF161111">
    <property type="entry name" value="Cation efflux protein transmembrane domain-like"/>
    <property type="match status" value="1"/>
</dbReference>
<organism evidence="9">
    <name type="scientific">Solibacter usitatus (strain Ellin6076)</name>
    <dbReference type="NCBI Taxonomy" id="234267"/>
    <lineage>
        <taxon>Bacteria</taxon>
        <taxon>Pseudomonadati</taxon>
        <taxon>Acidobacteriota</taxon>
        <taxon>Terriglobia</taxon>
        <taxon>Bryobacterales</taxon>
        <taxon>Solibacteraceae</taxon>
        <taxon>Candidatus Solibacter</taxon>
    </lineage>
</organism>
<sequence>MICPSQSTGTLSATGNQLEHGRFGLVTPKHPGEDREKQSAALGSLLAAVALTTFKIIVGVATGSLGILAEAAHSGLDLVAAALTFVAVRISGRPADSGHLYGHGKVENLSALAETLLLLGTCAWIIREAVHRLTTHRVEIEVTFWSFAVMATSIAIDVSRSRVLARTAKKYNSQALEADALHFETDVWSSAVVVLGLACVTLGDRIPSLVWLRQADAVAALGVSALVIWVSWRLGRRTVDALLDSAPAGMEERILDAVSSVPGVRNCHNIRVRYSGPVLFIDLHVLVDGRQSLFEAHALTETIEGVIQEIVPQADITVHPEPY</sequence>
<accession>Q01ZK9</accession>
<dbReference type="PANTHER" id="PTHR43840:SF15">
    <property type="entry name" value="MITOCHONDRIAL METAL TRANSPORTER 1-RELATED"/>
    <property type="match status" value="1"/>
</dbReference>
<proteinExistence type="inferred from homology"/>
<keyword evidence="5" id="KW-1133">Transmembrane helix</keyword>
<feature type="domain" description="Cation efflux protein cytoplasmic" evidence="8">
    <location>
        <begin position="251"/>
        <end position="323"/>
    </location>
</feature>
<evidence type="ECO:0000256" key="4">
    <source>
        <dbReference type="ARBA" id="ARBA00022692"/>
    </source>
</evidence>
<reference evidence="9" key="1">
    <citation type="submission" date="2006-10" db="EMBL/GenBank/DDBJ databases">
        <title>Complete sequence of Solibacter usitatus Ellin6076.</title>
        <authorList>
            <consortium name="US DOE Joint Genome Institute"/>
            <person name="Copeland A."/>
            <person name="Lucas S."/>
            <person name="Lapidus A."/>
            <person name="Barry K."/>
            <person name="Detter J.C."/>
            <person name="Glavina del Rio T."/>
            <person name="Hammon N."/>
            <person name="Israni S."/>
            <person name="Dalin E."/>
            <person name="Tice H."/>
            <person name="Pitluck S."/>
            <person name="Thompson L.S."/>
            <person name="Brettin T."/>
            <person name="Bruce D."/>
            <person name="Han C."/>
            <person name="Tapia R."/>
            <person name="Gilna P."/>
            <person name="Schmutz J."/>
            <person name="Larimer F."/>
            <person name="Land M."/>
            <person name="Hauser L."/>
            <person name="Kyrpides N."/>
            <person name="Mikhailova N."/>
            <person name="Janssen P.H."/>
            <person name="Kuske C.R."/>
            <person name="Richardson P."/>
        </authorList>
    </citation>
    <scope>NUCLEOTIDE SEQUENCE</scope>
    <source>
        <strain evidence="9">Ellin6076</strain>
    </source>
</reference>
<evidence type="ECO:0000256" key="5">
    <source>
        <dbReference type="ARBA" id="ARBA00022989"/>
    </source>
</evidence>
<dbReference type="Gene3D" id="1.20.1510.10">
    <property type="entry name" value="Cation efflux protein transmembrane domain"/>
    <property type="match status" value="1"/>
</dbReference>
<dbReference type="PANTHER" id="PTHR43840">
    <property type="entry name" value="MITOCHONDRIAL METAL TRANSPORTER 1-RELATED"/>
    <property type="match status" value="1"/>
</dbReference>
<dbReference type="FunCoup" id="Q01ZK9">
    <property type="interactions" value="401"/>
</dbReference>
<dbReference type="InterPro" id="IPR058533">
    <property type="entry name" value="Cation_efflux_TM"/>
</dbReference>
<keyword evidence="3" id="KW-0813">Transport</keyword>
<evidence type="ECO:0000259" key="7">
    <source>
        <dbReference type="Pfam" id="PF01545"/>
    </source>
</evidence>
<evidence type="ECO:0000256" key="6">
    <source>
        <dbReference type="ARBA" id="ARBA00023136"/>
    </source>
</evidence>
<feature type="domain" description="Cation efflux protein transmembrane" evidence="7">
    <location>
        <begin position="44"/>
        <end position="243"/>
    </location>
</feature>
<dbReference type="Pfam" id="PF01545">
    <property type="entry name" value="Cation_efflux"/>
    <property type="match status" value="1"/>
</dbReference>
<dbReference type="Gene3D" id="3.30.70.1350">
    <property type="entry name" value="Cation efflux protein, cytoplasmic domain"/>
    <property type="match status" value="1"/>
</dbReference>
<dbReference type="InParanoid" id="Q01ZK9"/>
<dbReference type="GO" id="GO:0008324">
    <property type="term" value="F:monoatomic cation transmembrane transporter activity"/>
    <property type="evidence" value="ECO:0007669"/>
    <property type="project" value="InterPro"/>
</dbReference>
<evidence type="ECO:0000256" key="2">
    <source>
        <dbReference type="ARBA" id="ARBA00008114"/>
    </source>
</evidence>
<dbReference type="eggNOG" id="COG0053">
    <property type="taxonomic scope" value="Bacteria"/>
</dbReference>
<dbReference type="KEGG" id="sus:Acid_3939"/>
<dbReference type="InterPro" id="IPR050291">
    <property type="entry name" value="CDF_Transporter"/>
</dbReference>
<evidence type="ECO:0000259" key="8">
    <source>
        <dbReference type="Pfam" id="PF16916"/>
    </source>
</evidence>
<dbReference type="HOGENOM" id="CLU_013430_3_0_0"/>
<keyword evidence="4" id="KW-0812">Transmembrane</keyword>
<dbReference type="GO" id="GO:0016020">
    <property type="term" value="C:membrane"/>
    <property type="evidence" value="ECO:0007669"/>
    <property type="project" value="UniProtKB-SubCell"/>
</dbReference>
<evidence type="ECO:0000256" key="3">
    <source>
        <dbReference type="ARBA" id="ARBA00022448"/>
    </source>
</evidence>
<gene>
    <name evidence="9" type="ordered locus">Acid_3939</name>
</gene>
<dbReference type="AlphaFoldDB" id="Q01ZK9"/>
<dbReference type="InterPro" id="IPR027469">
    <property type="entry name" value="Cation_efflux_TMD_sf"/>
</dbReference>
<comment type="similarity">
    <text evidence="2">Belongs to the cation diffusion facilitator (CDF) transporter (TC 2.A.4) family.</text>
</comment>
<dbReference type="InterPro" id="IPR027470">
    <property type="entry name" value="Cation_efflux_CTD"/>
</dbReference>
<evidence type="ECO:0000313" key="9">
    <source>
        <dbReference type="EMBL" id="ABJ84906.1"/>
    </source>
</evidence>
<protein>
    <submittedName>
        <fullName evidence="9">Cation diffusion facilitator family transporter</fullName>
    </submittedName>
</protein>
<evidence type="ECO:0000256" key="1">
    <source>
        <dbReference type="ARBA" id="ARBA00004141"/>
    </source>
</evidence>
<comment type="subcellular location">
    <subcellularLocation>
        <location evidence="1">Membrane</location>
        <topology evidence="1">Multi-pass membrane protein</topology>
    </subcellularLocation>
</comment>